<evidence type="ECO:0000256" key="6">
    <source>
        <dbReference type="ARBA" id="ARBA00023004"/>
    </source>
</evidence>
<keyword evidence="2" id="KW-0349">Heme</keyword>
<organism evidence="9 10">
    <name type="scientific">Segniliparus rotundus (strain ATCC BAA-972 / CDC 1076 / CIP 108378 / DSM 44985 / JCM 13578)</name>
    <dbReference type="NCBI Taxonomy" id="640132"/>
    <lineage>
        <taxon>Bacteria</taxon>
        <taxon>Bacillati</taxon>
        <taxon>Actinomycetota</taxon>
        <taxon>Actinomycetes</taxon>
        <taxon>Mycobacteriales</taxon>
        <taxon>Segniliparaceae</taxon>
        <taxon>Segniliparus</taxon>
    </lineage>
</organism>
<evidence type="ECO:0000256" key="2">
    <source>
        <dbReference type="ARBA" id="ARBA00022617"/>
    </source>
</evidence>
<sequence>MTATLTRSAAPTPGPAKKSNFWRHFERHAWFFMRISGVALLLLALGHMLIMLTFDPSGPNPGVHRVDASFVAARWHQPFWRGWDLIMLWLAQLHGANGVRVVIDDYARRPATRLILRTLLAVSAFITLAAGTYALIAFS</sequence>
<protein>
    <submittedName>
        <fullName evidence="9">Succinate dehydrogenase subunit D</fullName>
    </submittedName>
</protein>
<dbReference type="Pfam" id="PF01127">
    <property type="entry name" value="Sdh_cyt"/>
    <property type="match status" value="1"/>
</dbReference>
<comment type="subcellular location">
    <subcellularLocation>
        <location evidence="1">Membrane</location>
    </subcellularLocation>
</comment>
<dbReference type="Proteomes" id="UP000002247">
    <property type="component" value="Chromosome"/>
</dbReference>
<evidence type="ECO:0000313" key="10">
    <source>
        <dbReference type="Proteomes" id="UP000002247"/>
    </source>
</evidence>
<feature type="transmembrane region" description="Helical" evidence="8">
    <location>
        <begin position="115"/>
        <end position="136"/>
    </location>
</feature>
<feature type="transmembrane region" description="Helical" evidence="8">
    <location>
        <begin position="31"/>
        <end position="54"/>
    </location>
</feature>
<evidence type="ECO:0000313" key="9">
    <source>
        <dbReference type="EMBL" id="ADG98607.1"/>
    </source>
</evidence>
<dbReference type="InterPro" id="IPR000701">
    <property type="entry name" value="SuccDH_FuR_B_TM-su"/>
</dbReference>
<dbReference type="OrthoDB" id="67843at2"/>
<dbReference type="CDD" id="cd03500">
    <property type="entry name" value="SQR_TypeA_SdhD_like"/>
    <property type="match status" value="1"/>
</dbReference>
<dbReference type="EMBL" id="CP001958">
    <property type="protein sequence ID" value="ADG98607.1"/>
    <property type="molecule type" value="Genomic_DNA"/>
</dbReference>
<evidence type="ECO:0000256" key="8">
    <source>
        <dbReference type="SAM" id="Phobius"/>
    </source>
</evidence>
<dbReference type="KEGG" id="srt:Srot_2155"/>
<evidence type="ECO:0000256" key="1">
    <source>
        <dbReference type="ARBA" id="ARBA00004370"/>
    </source>
</evidence>
<name>D6Z9T7_SEGRD</name>
<evidence type="ECO:0000256" key="5">
    <source>
        <dbReference type="ARBA" id="ARBA00022989"/>
    </source>
</evidence>
<dbReference type="Gene3D" id="1.20.1300.10">
    <property type="entry name" value="Fumarate reductase/succinate dehydrogenase, transmembrane subunit"/>
    <property type="match status" value="1"/>
</dbReference>
<dbReference type="HOGENOM" id="CLU_145876_0_0_11"/>
<dbReference type="eggNOG" id="COG2142">
    <property type="taxonomic scope" value="Bacteria"/>
</dbReference>
<gene>
    <name evidence="9" type="ordered locus">Srot_2155</name>
</gene>
<keyword evidence="3 8" id="KW-0812">Transmembrane</keyword>
<dbReference type="GO" id="GO:0016020">
    <property type="term" value="C:membrane"/>
    <property type="evidence" value="ECO:0007669"/>
    <property type="project" value="UniProtKB-SubCell"/>
</dbReference>
<dbReference type="AlphaFoldDB" id="D6Z9T7"/>
<evidence type="ECO:0000256" key="7">
    <source>
        <dbReference type="ARBA" id="ARBA00023136"/>
    </source>
</evidence>
<keyword evidence="6" id="KW-0408">Iron</keyword>
<proteinExistence type="predicted"/>
<dbReference type="RefSeq" id="WP_013139057.1">
    <property type="nucleotide sequence ID" value="NC_014168.1"/>
</dbReference>
<accession>D6Z9T7</accession>
<keyword evidence="7 8" id="KW-0472">Membrane</keyword>
<feature type="transmembrane region" description="Helical" evidence="8">
    <location>
        <begin position="85"/>
        <end position="103"/>
    </location>
</feature>
<dbReference type="InterPro" id="IPR034804">
    <property type="entry name" value="SQR/QFR_C/D"/>
</dbReference>
<reference evidence="9 10" key="1">
    <citation type="journal article" date="2010" name="Stand. Genomic Sci.">
        <title>Complete genome sequence of Segniliparus rotundus type strain (CDC 1076).</title>
        <authorList>
            <person name="Sikorski J."/>
            <person name="Lapidus A."/>
            <person name="Copeland A."/>
            <person name="Misra M."/>
            <person name="Glavina Del Rio T."/>
            <person name="Nolan M."/>
            <person name="Lucas S."/>
            <person name="Chen F."/>
            <person name="Tice H."/>
            <person name="Cheng J.F."/>
            <person name="Jando M."/>
            <person name="Schneider S."/>
            <person name="Bruce D."/>
            <person name="Goodwin L."/>
            <person name="Pitluck S."/>
            <person name="Liolios K."/>
            <person name="Mikhailova N."/>
            <person name="Pati A."/>
            <person name="Ivanova N."/>
            <person name="Mavromatis K."/>
            <person name="Chen A."/>
            <person name="Palaniappan K."/>
            <person name="Chertkov O."/>
            <person name="Land M."/>
            <person name="Hauser L."/>
            <person name="Chang Y.J."/>
            <person name="Jeffries C.D."/>
            <person name="Brettin T."/>
            <person name="Detter J.C."/>
            <person name="Han C."/>
            <person name="Rohde M."/>
            <person name="Goker M."/>
            <person name="Bristow J."/>
            <person name="Eisen J.A."/>
            <person name="Markowitz V."/>
            <person name="Hugenholtz P."/>
            <person name="Kyrpides N.C."/>
            <person name="Klenk H.P."/>
        </authorList>
    </citation>
    <scope>NUCLEOTIDE SEQUENCE [LARGE SCALE GENOMIC DNA]</scope>
    <source>
        <strain evidence="10">ATCC BAA-972 / CDC 1076 / CIP 108378 / DSM 44985 / JCM 13578</strain>
    </source>
</reference>
<keyword evidence="4" id="KW-0479">Metal-binding</keyword>
<evidence type="ECO:0000256" key="4">
    <source>
        <dbReference type="ARBA" id="ARBA00022723"/>
    </source>
</evidence>
<evidence type="ECO:0000256" key="3">
    <source>
        <dbReference type="ARBA" id="ARBA00022692"/>
    </source>
</evidence>
<keyword evidence="10" id="KW-1185">Reference proteome</keyword>
<dbReference type="SUPFAM" id="SSF81343">
    <property type="entry name" value="Fumarate reductase respiratory complex transmembrane subunits"/>
    <property type="match status" value="1"/>
</dbReference>
<keyword evidence="5 8" id="KW-1133">Transmembrane helix</keyword>
<dbReference type="STRING" id="640132.Srot_2155"/>
<dbReference type="GO" id="GO:0046872">
    <property type="term" value="F:metal ion binding"/>
    <property type="evidence" value="ECO:0007669"/>
    <property type="project" value="UniProtKB-KW"/>
</dbReference>